<dbReference type="Proteomes" id="UP001162501">
    <property type="component" value="Chromosome 16"/>
</dbReference>
<dbReference type="EMBL" id="OX596100">
    <property type="protein sequence ID" value="CAM9734770.1"/>
    <property type="molecule type" value="Genomic_DNA"/>
</dbReference>
<gene>
    <name evidence="1" type="ORF">MRATA1EN22A_LOCUS6710</name>
</gene>
<reference evidence="1" key="1">
    <citation type="submission" date="2023-05" db="EMBL/GenBank/DDBJ databases">
        <authorList>
            <consortium name="ELIXIR-Norway"/>
        </authorList>
    </citation>
    <scope>NUCLEOTIDE SEQUENCE</scope>
</reference>
<evidence type="ECO:0000313" key="1">
    <source>
        <dbReference type="EMBL" id="CAM9734770.1"/>
    </source>
</evidence>
<sequence>MEQSARGWGGGGGVLVLGPRKESQGVCLGEVEQVSGIVPPEHPDGRFQPHRLGAENSLPVTASSLTPLGRSPASPLSPQPCPGCADKSLHNSQAAASPPGVAVSPSCTLPSSSPGRSRAPAPAPGARGPFSLLFTPHNEGKLHR</sequence>
<name>A0AC59YIL2_RANTA</name>
<evidence type="ECO:0000313" key="2">
    <source>
        <dbReference type="Proteomes" id="UP001162501"/>
    </source>
</evidence>
<accession>A0AC59YIL2</accession>
<protein>
    <submittedName>
        <fullName evidence="1">Uncharacterized protein</fullName>
    </submittedName>
</protein>
<organism evidence="1 2">
    <name type="scientific">Rangifer tarandus platyrhynchus</name>
    <name type="common">Svalbard reindeer</name>
    <dbReference type="NCBI Taxonomy" id="3082113"/>
    <lineage>
        <taxon>Eukaryota</taxon>
        <taxon>Metazoa</taxon>
        <taxon>Chordata</taxon>
        <taxon>Craniata</taxon>
        <taxon>Vertebrata</taxon>
        <taxon>Euteleostomi</taxon>
        <taxon>Mammalia</taxon>
        <taxon>Eutheria</taxon>
        <taxon>Laurasiatheria</taxon>
        <taxon>Artiodactyla</taxon>
        <taxon>Ruminantia</taxon>
        <taxon>Pecora</taxon>
        <taxon>Cervidae</taxon>
        <taxon>Odocoileinae</taxon>
        <taxon>Rangifer</taxon>
    </lineage>
</organism>
<proteinExistence type="predicted"/>
<reference evidence="1" key="2">
    <citation type="submission" date="2025-03" db="EMBL/GenBank/DDBJ databases">
        <authorList>
            <consortium name="ELIXIR-Norway"/>
            <consortium name="Elixir Norway"/>
        </authorList>
    </citation>
    <scope>NUCLEOTIDE SEQUENCE</scope>
</reference>